<comment type="caution">
    <text evidence="1">The sequence shown here is derived from an EMBL/GenBank/DDBJ whole genome shotgun (WGS) entry which is preliminary data.</text>
</comment>
<dbReference type="AlphaFoldDB" id="A0AAV5I2A7"/>
<protein>
    <submittedName>
        <fullName evidence="1">Uncharacterized protein</fullName>
    </submittedName>
</protein>
<evidence type="ECO:0000313" key="1">
    <source>
        <dbReference type="EMBL" id="GKU93027.1"/>
    </source>
</evidence>
<gene>
    <name evidence="1" type="ORF">SLEP1_g6666</name>
</gene>
<dbReference type="Proteomes" id="UP001054252">
    <property type="component" value="Unassembled WGS sequence"/>
</dbReference>
<organism evidence="1 2">
    <name type="scientific">Rubroshorea leprosula</name>
    <dbReference type="NCBI Taxonomy" id="152421"/>
    <lineage>
        <taxon>Eukaryota</taxon>
        <taxon>Viridiplantae</taxon>
        <taxon>Streptophyta</taxon>
        <taxon>Embryophyta</taxon>
        <taxon>Tracheophyta</taxon>
        <taxon>Spermatophyta</taxon>
        <taxon>Magnoliopsida</taxon>
        <taxon>eudicotyledons</taxon>
        <taxon>Gunneridae</taxon>
        <taxon>Pentapetalae</taxon>
        <taxon>rosids</taxon>
        <taxon>malvids</taxon>
        <taxon>Malvales</taxon>
        <taxon>Dipterocarpaceae</taxon>
        <taxon>Rubroshorea</taxon>
    </lineage>
</organism>
<keyword evidence="2" id="KW-1185">Reference proteome</keyword>
<dbReference type="EMBL" id="BPVZ01000006">
    <property type="protein sequence ID" value="GKU93027.1"/>
    <property type="molecule type" value="Genomic_DNA"/>
</dbReference>
<accession>A0AAV5I2A7</accession>
<reference evidence="1 2" key="1">
    <citation type="journal article" date="2021" name="Commun. Biol.">
        <title>The genome of Shorea leprosula (Dipterocarpaceae) highlights the ecological relevance of drought in aseasonal tropical rainforests.</title>
        <authorList>
            <person name="Ng K.K.S."/>
            <person name="Kobayashi M.J."/>
            <person name="Fawcett J.A."/>
            <person name="Hatakeyama M."/>
            <person name="Paape T."/>
            <person name="Ng C.H."/>
            <person name="Ang C.C."/>
            <person name="Tnah L.H."/>
            <person name="Lee C.T."/>
            <person name="Nishiyama T."/>
            <person name="Sese J."/>
            <person name="O'Brien M.J."/>
            <person name="Copetti D."/>
            <person name="Mohd Noor M.I."/>
            <person name="Ong R.C."/>
            <person name="Putra M."/>
            <person name="Sireger I.Z."/>
            <person name="Indrioko S."/>
            <person name="Kosugi Y."/>
            <person name="Izuno A."/>
            <person name="Isagi Y."/>
            <person name="Lee S.L."/>
            <person name="Shimizu K.K."/>
        </authorList>
    </citation>
    <scope>NUCLEOTIDE SEQUENCE [LARGE SCALE GENOMIC DNA]</scope>
    <source>
        <strain evidence="1">214</strain>
    </source>
</reference>
<name>A0AAV5I2A7_9ROSI</name>
<sequence>MGLSSRFYASKVSKFIVMPVQFLKTCFDLFLKWWQD</sequence>
<proteinExistence type="predicted"/>
<evidence type="ECO:0000313" key="2">
    <source>
        <dbReference type="Proteomes" id="UP001054252"/>
    </source>
</evidence>